<protein>
    <submittedName>
        <fullName evidence="3">Uncharacterized protein</fullName>
    </submittedName>
</protein>
<keyword evidence="4" id="KW-1185">Reference proteome</keyword>
<dbReference type="Proteomes" id="UP000634136">
    <property type="component" value="Unassembled WGS sequence"/>
</dbReference>
<keyword evidence="2" id="KW-0472">Membrane</keyword>
<proteinExistence type="predicted"/>
<sequence length="132" mass="14373">MKWKRGIKKEPKGGAESRMGREMKKEVPEEVEVAVMDVLGAASYRVYSVLGGAGSGALLLLLLLFTPINLTAAASRASSPSPFLQANVVADWCVTEAMERKEDWILFEEPPTAVSLKLEADYHGILVLRDPG</sequence>
<name>A0A834W695_9FABA</name>
<gene>
    <name evidence="3" type="ORF">G2W53_036656</name>
</gene>
<reference evidence="3" key="1">
    <citation type="submission" date="2020-09" db="EMBL/GenBank/DDBJ databases">
        <title>Genome-Enabled Discovery of Anthraquinone Biosynthesis in Senna tora.</title>
        <authorList>
            <person name="Kang S.-H."/>
            <person name="Pandey R.P."/>
            <person name="Lee C.-M."/>
            <person name="Sim J.-S."/>
            <person name="Jeong J.-T."/>
            <person name="Choi B.-S."/>
            <person name="Jung M."/>
            <person name="Ginzburg D."/>
            <person name="Zhao K."/>
            <person name="Won S.Y."/>
            <person name="Oh T.-J."/>
            <person name="Yu Y."/>
            <person name="Kim N.-H."/>
            <person name="Lee O.R."/>
            <person name="Lee T.-H."/>
            <person name="Bashyal P."/>
            <person name="Kim T.-S."/>
            <person name="Lee W.-H."/>
            <person name="Kawkins C."/>
            <person name="Kim C.-K."/>
            <person name="Kim J.S."/>
            <person name="Ahn B.O."/>
            <person name="Rhee S.Y."/>
            <person name="Sohng J.K."/>
        </authorList>
    </citation>
    <scope>NUCLEOTIDE SEQUENCE</scope>
    <source>
        <tissue evidence="3">Leaf</tissue>
    </source>
</reference>
<evidence type="ECO:0000256" key="2">
    <source>
        <dbReference type="SAM" id="Phobius"/>
    </source>
</evidence>
<feature type="region of interest" description="Disordered" evidence="1">
    <location>
        <begin position="1"/>
        <end position="24"/>
    </location>
</feature>
<feature type="transmembrane region" description="Helical" evidence="2">
    <location>
        <begin position="46"/>
        <end position="65"/>
    </location>
</feature>
<evidence type="ECO:0000313" key="3">
    <source>
        <dbReference type="EMBL" id="KAF7809913.1"/>
    </source>
</evidence>
<evidence type="ECO:0000313" key="4">
    <source>
        <dbReference type="Proteomes" id="UP000634136"/>
    </source>
</evidence>
<accession>A0A834W695</accession>
<feature type="compositionally biased region" description="Basic and acidic residues" evidence="1">
    <location>
        <begin position="8"/>
        <end position="24"/>
    </location>
</feature>
<keyword evidence="2" id="KW-0812">Transmembrane</keyword>
<evidence type="ECO:0000256" key="1">
    <source>
        <dbReference type="SAM" id="MobiDB-lite"/>
    </source>
</evidence>
<organism evidence="3 4">
    <name type="scientific">Senna tora</name>
    <dbReference type="NCBI Taxonomy" id="362788"/>
    <lineage>
        <taxon>Eukaryota</taxon>
        <taxon>Viridiplantae</taxon>
        <taxon>Streptophyta</taxon>
        <taxon>Embryophyta</taxon>
        <taxon>Tracheophyta</taxon>
        <taxon>Spermatophyta</taxon>
        <taxon>Magnoliopsida</taxon>
        <taxon>eudicotyledons</taxon>
        <taxon>Gunneridae</taxon>
        <taxon>Pentapetalae</taxon>
        <taxon>rosids</taxon>
        <taxon>fabids</taxon>
        <taxon>Fabales</taxon>
        <taxon>Fabaceae</taxon>
        <taxon>Caesalpinioideae</taxon>
        <taxon>Cassia clade</taxon>
        <taxon>Senna</taxon>
    </lineage>
</organism>
<dbReference type="EMBL" id="JAAIUW010000011">
    <property type="protein sequence ID" value="KAF7809913.1"/>
    <property type="molecule type" value="Genomic_DNA"/>
</dbReference>
<keyword evidence="2" id="KW-1133">Transmembrane helix</keyword>
<dbReference type="AlphaFoldDB" id="A0A834W695"/>
<comment type="caution">
    <text evidence="3">The sequence shown here is derived from an EMBL/GenBank/DDBJ whole genome shotgun (WGS) entry which is preliminary data.</text>
</comment>